<dbReference type="Gene3D" id="3.40.50.1820">
    <property type="entry name" value="alpha/beta hydrolase"/>
    <property type="match status" value="1"/>
</dbReference>
<dbReference type="InterPro" id="IPR000073">
    <property type="entry name" value="AB_hydrolase_1"/>
</dbReference>
<keyword evidence="4" id="KW-1185">Reference proteome</keyword>
<dbReference type="OrthoDB" id="17416at2759"/>
<dbReference type="EMBL" id="LODT01000001">
    <property type="protein sequence ID" value="KYR02960.1"/>
    <property type="molecule type" value="Genomic_DNA"/>
</dbReference>
<dbReference type="InterPro" id="IPR029058">
    <property type="entry name" value="AB_hydrolase_fold"/>
</dbReference>
<dbReference type="InParanoid" id="A0A152A9R2"/>
<evidence type="ECO:0000256" key="1">
    <source>
        <dbReference type="SAM" id="MobiDB-lite"/>
    </source>
</evidence>
<protein>
    <recommendedName>
        <fullName evidence="2">AB hydrolase-1 domain-containing protein</fullName>
    </recommendedName>
</protein>
<dbReference type="InterPro" id="IPR050471">
    <property type="entry name" value="AB_hydrolase"/>
</dbReference>
<reference evidence="3 4" key="1">
    <citation type="submission" date="2015-12" db="EMBL/GenBank/DDBJ databases">
        <title>Dictyostelia acquired genes for synthesis and detection of signals that induce cell-type specialization by lateral gene transfer from prokaryotes.</title>
        <authorList>
            <person name="Gloeckner G."/>
            <person name="Schaap P."/>
        </authorList>
    </citation>
    <scope>NUCLEOTIDE SEQUENCE [LARGE SCALE GENOMIC DNA]</scope>
    <source>
        <strain evidence="3 4">TK</strain>
    </source>
</reference>
<feature type="compositionally biased region" description="Polar residues" evidence="1">
    <location>
        <begin position="217"/>
        <end position="230"/>
    </location>
</feature>
<feature type="region of interest" description="Disordered" evidence="1">
    <location>
        <begin position="190"/>
        <end position="230"/>
    </location>
</feature>
<dbReference type="AlphaFoldDB" id="A0A152A9R2"/>
<dbReference type="Pfam" id="PF00561">
    <property type="entry name" value="Abhydrolase_1"/>
    <property type="match status" value="1"/>
</dbReference>
<comment type="caution">
    <text evidence="3">The sequence shown here is derived from an EMBL/GenBank/DDBJ whole genome shotgun (WGS) entry which is preliminary data.</text>
</comment>
<evidence type="ECO:0000313" key="4">
    <source>
        <dbReference type="Proteomes" id="UP000076078"/>
    </source>
</evidence>
<accession>A0A152A9R2</accession>
<dbReference type="SUPFAM" id="SSF53474">
    <property type="entry name" value="alpha/beta-Hydrolases"/>
    <property type="match status" value="1"/>
</dbReference>
<organism evidence="3 4">
    <name type="scientific">Tieghemostelium lacteum</name>
    <name type="common">Slime mold</name>
    <name type="synonym">Dictyostelium lacteum</name>
    <dbReference type="NCBI Taxonomy" id="361077"/>
    <lineage>
        <taxon>Eukaryota</taxon>
        <taxon>Amoebozoa</taxon>
        <taxon>Evosea</taxon>
        <taxon>Eumycetozoa</taxon>
        <taxon>Dictyostelia</taxon>
        <taxon>Dictyosteliales</taxon>
        <taxon>Raperosteliaceae</taxon>
        <taxon>Tieghemostelium</taxon>
    </lineage>
</organism>
<name>A0A152A9R2_TIELA</name>
<proteinExistence type="predicted"/>
<dbReference type="Proteomes" id="UP000076078">
    <property type="component" value="Unassembled WGS sequence"/>
</dbReference>
<dbReference type="PANTHER" id="PTHR43433">
    <property type="entry name" value="HYDROLASE, ALPHA/BETA FOLD FAMILY PROTEIN"/>
    <property type="match status" value="1"/>
</dbReference>
<dbReference type="STRING" id="361077.A0A152A9R2"/>
<feature type="compositionally biased region" description="Low complexity" evidence="1">
    <location>
        <begin position="206"/>
        <end position="216"/>
    </location>
</feature>
<evidence type="ECO:0000313" key="3">
    <source>
        <dbReference type="EMBL" id="KYR02960.1"/>
    </source>
</evidence>
<dbReference type="PANTHER" id="PTHR43433:SF5">
    <property type="entry name" value="AB HYDROLASE-1 DOMAIN-CONTAINING PROTEIN"/>
    <property type="match status" value="1"/>
</dbReference>
<dbReference type="OMA" id="HDVFFKY"/>
<evidence type="ECO:0000259" key="2">
    <source>
        <dbReference type="Pfam" id="PF00561"/>
    </source>
</evidence>
<gene>
    <name evidence="3" type="ORF">DLAC_00443</name>
</gene>
<sequence length="326" mass="36879">MSFLEVAKGRGEFQMYYELHGNHDAPEKVLIISGFITPCGEFINQLEYLKQFPELQICLFDNRGIGKSGIPKSNYSSTQLAKDAIELVNHLNWQKFHCVSISMGAMVGMKLCNKIPDRIKSLFMSSTRAGDFSIPFKPFVCLCKVFTAKDIRSKFAATLPFLYTKEFLDSPSSVEGKTNGEFLIDSAMERSKRTSKTKDGNQISNSEDTSSDTSSEGVPQQKRSFPNNNRMFGTVGHIRVIFSHYMSKKNLKDLGGHGFPICLLGATDDKLLKSKYSKHLNKYLKPTEFKMFKSGHALHKEQMSEFNESIHRNIMRGIENHDILEA</sequence>
<feature type="compositionally biased region" description="Basic and acidic residues" evidence="1">
    <location>
        <begin position="190"/>
        <end position="199"/>
    </location>
</feature>
<feature type="domain" description="AB hydrolase-1" evidence="2">
    <location>
        <begin position="29"/>
        <end position="300"/>
    </location>
</feature>